<name>A0A5D4R055_9BACI</name>
<dbReference type="AlphaFoldDB" id="A0A5D4R055"/>
<proteinExistence type="predicted"/>
<evidence type="ECO:0000313" key="2">
    <source>
        <dbReference type="Proteomes" id="UP000322139"/>
    </source>
</evidence>
<dbReference type="Proteomes" id="UP000322139">
    <property type="component" value="Unassembled WGS sequence"/>
</dbReference>
<comment type="caution">
    <text evidence="1">The sequence shown here is derived from an EMBL/GenBank/DDBJ whole genome shotgun (WGS) entry which is preliminary data.</text>
</comment>
<dbReference type="InterPro" id="IPR020355">
    <property type="entry name" value="Uncharacterised_YhcU"/>
</dbReference>
<reference evidence="1 2" key="1">
    <citation type="submission" date="2019-08" db="EMBL/GenBank/DDBJ databases">
        <title>Bacillus genomes from the desert of Cuatro Cienegas, Coahuila.</title>
        <authorList>
            <person name="Olmedo-Alvarez G."/>
        </authorList>
    </citation>
    <scope>NUCLEOTIDE SEQUENCE [LARGE SCALE GENOMIC DNA]</scope>
    <source>
        <strain evidence="1 2">CH446_14T</strain>
    </source>
</reference>
<protein>
    <recommendedName>
        <fullName evidence="3">YhcU family protein</fullName>
    </recommendedName>
</protein>
<dbReference type="RefSeq" id="WP_148976715.1">
    <property type="nucleotide sequence ID" value="NZ_JBNIKT010000011.1"/>
</dbReference>
<evidence type="ECO:0008006" key="3">
    <source>
        <dbReference type="Google" id="ProtNLM"/>
    </source>
</evidence>
<gene>
    <name evidence="1" type="ORF">FZD51_22045</name>
</gene>
<organism evidence="1 2">
    <name type="scientific">Bacillus infantis</name>
    <dbReference type="NCBI Taxonomy" id="324767"/>
    <lineage>
        <taxon>Bacteria</taxon>
        <taxon>Bacillati</taxon>
        <taxon>Bacillota</taxon>
        <taxon>Bacilli</taxon>
        <taxon>Bacillales</taxon>
        <taxon>Bacillaceae</taxon>
        <taxon>Bacillus</taxon>
    </lineage>
</organism>
<sequence length="132" mass="15365">MKVVFASTPNQEERIRELVDYFYTSIFPAYFSDEDIKEFEKLKVLHTSTRHFEYFGTLKEAFQVIASLQTLISILESSDPESRYEGIFQKNVHILKDFGLFFPFGFSSFIDAKELKGDMFSVYTKAANELLV</sequence>
<dbReference type="EMBL" id="VTER01000014">
    <property type="protein sequence ID" value="TYS43168.1"/>
    <property type="molecule type" value="Genomic_DNA"/>
</dbReference>
<accession>A0A5D4R055</accession>
<evidence type="ECO:0000313" key="1">
    <source>
        <dbReference type="EMBL" id="TYS43168.1"/>
    </source>
</evidence>
<dbReference type="Pfam" id="PF17326">
    <property type="entry name" value="DUF5365"/>
    <property type="match status" value="1"/>
</dbReference>